<evidence type="ECO:0008006" key="6">
    <source>
        <dbReference type="Google" id="ProtNLM"/>
    </source>
</evidence>
<dbReference type="AlphaFoldDB" id="A0AAD3DQK8"/>
<keyword evidence="3" id="KW-0809">Transit peptide</keyword>
<dbReference type="GO" id="GO:0003676">
    <property type="term" value="F:nucleic acid binding"/>
    <property type="evidence" value="ECO:0007669"/>
    <property type="project" value="InterPro"/>
</dbReference>
<proteinExistence type="inferred from homology"/>
<name>A0AAD3DQK8_9CHLO</name>
<evidence type="ECO:0000313" key="5">
    <source>
        <dbReference type="Proteomes" id="UP001054857"/>
    </source>
</evidence>
<keyword evidence="2" id="KW-0805">Transcription regulation</keyword>
<feature type="non-terminal residue" evidence="4">
    <location>
        <position position="268"/>
    </location>
</feature>
<sequence>RPFLKSFKTTTGIRRLTFHLTHKLPKTLERLLGMATCLLSGREGLLFRSRTQSTQIAKPHSVQSSRRTSTIVRVTPQSPDTKTVITKNTPGELPLPWSEKDPYKLPLSIDKVQRMLLTLGWDKAWVEQIVDRMMKGSLRTTEERAQAVINYLTSIGLKQDEICNMASISVVLLGLNPETRIKSVVDYLQGRGVPDTAIPDLVLKHPRIFEYRLTPDGKALAKGAARIQVDVLPAGGPAAGGADKVVGVNYFREGASFLEAPVSPVGPV</sequence>
<dbReference type="GO" id="GO:0006353">
    <property type="term" value="P:DNA-templated transcription termination"/>
    <property type="evidence" value="ECO:0007669"/>
    <property type="project" value="UniProtKB-KW"/>
</dbReference>
<dbReference type="InterPro" id="IPR003690">
    <property type="entry name" value="MTERF"/>
</dbReference>
<feature type="non-terminal residue" evidence="4">
    <location>
        <position position="1"/>
    </location>
</feature>
<dbReference type="Gene3D" id="1.25.70.10">
    <property type="entry name" value="Transcription termination factor 3, mitochondrial"/>
    <property type="match status" value="1"/>
</dbReference>
<keyword evidence="5" id="KW-1185">Reference proteome</keyword>
<evidence type="ECO:0000256" key="1">
    <source>
        <dbReference type="ARBA" id="ARBA00007692"/>
    </source>
</evidence>
<keyword evidence="2" id="KW-0806">Transcription termination</keyword>
<evidence type="ECO:0000256" key="2">
    <source>
        <dbReference type="ARBA" id="ARBA00022472"/>
    </source>
</evidence>
<gene>
    <name evidence="4" type="ORF">Agub_g7749</name>
</gene>
<dbReference type="Proteomes" id="UP001054857">
    <property type="component" value="Unassembled WGS sequence"/>
</dbReference>
<organism evidence="4 5">
    <name type="scientific">Astrephomene gubernaculifera</name>
    <dbReference type="NCBI Taxonomy" id="47775"/>
    <lineage>
        <taxon>Eukaryota</taxon>
        <taxon>Viridiplantae</taxon>
        <taxon>Chlorophyta</taxon>
        <taxon>core chlorophytes</taxon>
        <taxon>Chlorophyceae</taxon>
        <taxon>CS clade</taxon>
        <taxon>Chlamydomonadales</taxon>
        <taxon>Astrephomenaceae</taxon>
        <taxon>Astrephomene</taxon>
    </lineage>
</organism>
<comment type="similarity">
    <text evidence="1">Belongs to the mTERF family.</text>
</comment>
<evidence type="ECO:0000313" key="4">
    <source>
        <dbReference type="EMBL" id="GFR46210.1"/>
    </source>
</evidence>
<keyword evidence="2" id="KW-0804">Transcription</keyword>
<accession>A0AAD3DQK8</accession>
<dbReference type="Pfam" id="PF02536">
    <property type="entry name" value="mTERF"/>
    <property type="match status" value="1"/>
</dbReference>
<dbReference type="InterPro" id="IPR038538">
    <property type="entry name" value="MTERF_sf"/>
</dbReference>
<evidence type="ECO:0000256" key="3">
    <source>
        <dbReference type="ARBA" id="ARBA00022946"/>
    </source>
</evidence>
<dbReference type="EMBL" id="BMAR01000013">
    <property type="protein sequence ID" value="GFR46210.1"/>
    <property type="molecule type" value="Genomic_DNA"/>
</dbReference>
<protein>
    <recommendedName>
        <fullName evidence="6">Mitochondrial transcription termination factor</fullName>
    </recommendedName>
</protein>
<reference evidence="4 5" key="1">
    <citation type="journal article" date="2021" name="Sci. Rep.">
        <title>Genome sequencing of the multicellular alga Astrephomene provides insights into convergent evolution of germ-soma differentiation.</title>
        <authorList>
            <person name="Yamashita S."/>
            <person name="Yamamoto K."/>
            <person name="Matsuzaki R."/>
            <person name="Suzuki S."/>
            <person name="Yamaguchi H."/>
            <person name="Hirooka S."/>
            <person name="Minakuchi Y."/>
            <person name="Miyagishima S."/>
            <person name="Kawachi M."/>
            <person name="Toyoda A."/>
            <person name="Nozaki H."/>
        </authorList>
    </citation>
    <scope>NUCLEOTIDE SEQUENCE [LARGE SCALE GENOMIC DNA]</scope>
    <source>
        <strain evidence="4 5">NIES-4017</strain>
    </source>
</reference>
<comment type="caution">
    <text evidence="4">The sequence shown here is derived from an EMBL/GenBank/DDBJ whole genome shotgun (WGS) entry which is preliminary data.</text>
</comment>